<evidence type="ECO:0000259" key="2">
    <source>
        <dbReference type="Pfam" id="PF11860"/>
    </source>
</evidence>
<protein>
    <submittedName>
        <fullName evidence="3">N-acetylmuramidase domain-containing protein</fullName>
    </submittedName>
</protein>
<gene>
    <name evidence="3" type="ORF">LVJ82_04540</name>
</gene>
<dbReference type="Pfam" id="PF11860">
    <property type="entry name" value="Muramidase"/>
    <property type="match status" value="1"/>
</dbReference>
<evidence type="ECO:0000259" key="1">
    <source>
        <dbReference type="Pfam" id="PF01471"/>
    </source>
</evidence>
<dbReference type="Proteomes" id="UP000832011">
    <property type="component" value="Chromosome"/>
</dbReference>
<organism evidence="3 4">
    <name type="scientific">Vitreoscilla massiliensis</name>
    <dbReference type="NCBI Taxonomy" id="1689272"/>
    <lineage>
        <taxon>Bacteria</taxon>
        <taxon>Pseudomonadati</taxon>
        <taxon>Pseudomonadota</taxon>
        <taxon>Betaproteobacteria</taxon>
        <taxon>Neisseriales</taxon>
        <taxon>Neisseriaceae</taxon>
        <taxon>Vitreoscilla</taxon>
    </lineage>
</organism>
<accession>A0ABY4E4M9</accession>
<proteinExistence type="predicted"/>
<evidence type="ECO:0000313" key="3">
    <source>
        <dbReference type="EMBL" id="UOO90259.1"/>
    </source>
</evidence>
<dbReference type="InterPro" id="IPR002477">
    <property type="entry name" value="Peptidoglycan-bd-like"/>
</dbReference>
<dbReference type="RefSeq" id="WP_159061411.1">
    <property type="nucleotide sequence ID" value="NZ_CABKVG010000008.1"/>
</dbReference>
<dbReference type="InterPro" id="IPR036366">
    <property type="entry name" value="PGBDSf"/>
</dbReference>
<name>A0ABY4E4M9_9NEIS</name>
<feature type="domain" description="Peptidoglycan binding-like" evidence="1">
    <location>
        <begin position="51"/>
        <end position="106"/>
    </location>
</feature>
<dbReference type="InterPro" id="IPR024408">
    <property type="entry name" value="Muramidase"/>
</dbReference>
<dbReference type="EMBL" id="CP091511">
    <property type="protein sequence ID" value="UOO90259.1"/>
    <property type="molecule type" value="Genomic_DNA"/>
</dbReference>
<dbReference type="SUPFAM" id="SSF47090">
    <property type="entry name" value="PGBD-like"/>
    <property type="match status" value="1"/>
</dbReference>
<evidence type="ECO:0000313" key="4">
    <source>
        <dbReference type="Proteomes" id="UP000832011"/>
    </source>
</evidence>
<dbReference type="InterPro" id="IPR036365">
    <property type="entry name" value="PGBD-like_sf"/>
</dbReference>
<dbReference type="Gene3D" id="1.10.101.10">
    <property type="entry name" value="PGBD-like superfamily/PGBD"/>
    <property type="match status" value="1"/>
</dbReference>
<dbReference type="Pfam" id="PF01471">
    <property type="entry name" value="PG_binding_1"/>
    <property type="match status" value="1"/>
</dbReference>
<reference evidence="3 4" key="1">
    <citation type="journal article" date="2022" name="Res Sq">
        <title>Evolution of multicellular longitudinally dividing oral cavity symbionts (Neisseriaceae).</title>
        <authorList>
            <person name="Nyongesa S."/>
            <person name="Weber P."/>
            <person name="Bernet E."/>
            <person name="Pullido F."/>
            <person name="Nieckarz M."/>
            <person name="Delaby M."/>
            <person name="Nieves C."/>
            <person name="Viehboeck T."/>
            <person name="Krause N."/>
            <person name="Rivera-Millot A."/>
            <person name="Nakamura A."/>
            <person name="Vischer N."/>
            <person name="VanNieuwenhze M."/>
            <person name="Brun Y."/>
            <person name="Cava F."/>
            <person name="Bulgheresi S."/>
            <person name="Veyrier F."/>
        </authorList>
    </citation>
    <scope>NUCLEOTIDE SEQUENCE [LARGE SCALE GENOMIC DNA]</scope>
    <source>
        <strain evidence="3 4">SN4</strain>
    </source>
</reference>
<keyword evidence="4" id="KW-1185">Reference proteome</keyword>
<sequence>MSEITQTLADIGIDIGEAIQAQIQADCCEAPKRDPQTQDTRQFLKRGSQTEAVAILQSLLNQHGAKPILEIDHDFGKDTESAVREFQRSRGLYVDGKVGDATWSALYNKDTMGKFLTEQDFKNAAAFLGVEVAAIKAVAEVESYGGGFLADGRTKILFERHKFYKYYGATMGKTAAAKLMQVNPNICNSKAGGYKGNEAEYPRFKAAISYDETAAMLSASYGRFQIMGFNYRACGFDSVQAYVAAQATTEGAHLMAFCNFIKANEAIYKALKAKRWAAFAAGYNGADYKINNYDTKMAQAYARHAV</sequence>
<feature type="domain" description="N-acetylmuramidase" evidence="2">
    <location>
        <begin position="131"/>
        <end position="304"/>
    </location>
</feature>